<evidence type="ECO:0000256" key="2">
    <source>
        <dbReference type="SAM" id="Coils"/>
    </source>
</evidence>
<comment type="caution">
    <text evidence="5">The sequence shown here is derived from an EMBL/GenBank/DDBJ whole genome shotgun (WGS) entry which is preliminary data.</text>
</comment>
<evidence type="ECO:0000256" key="3">
    <source>
        <dbReference type="SAM" id="MobiDB-lite"/>
    </source>
</evidence>
<dbReference type="AlphaFoldDB" id="A0A8E0S4I6"/>
<dbReference type="PROSITE" id="PS50118">
    <property type="entry name" value="HMG_BOX_2"/>
    <property type="match status" value="1"/>
</dbReference>
<feature type="region of interest" description="Disordered" evidence="3">
    <location>
        <begin position="496"/>
        <end position="754"/>
    </location>
</feature>
<evidence type="ECO:0000259" key="4">
    <source>
        <dbReference type="PROSITE" id="PS50118"/>
    </source>
</evidence>
<feature type="region of interest" description="Disordered" evidence="3">
    <location>
        <begin position="293"/>
        <end position="439"/>
    </location>
</feature>
<feature type="compositionally biased region" description="Low complexity" evidence="3">
    <location>
        <begin position="363"/>
        <end position="383"/>
    </location>
</feature>
<keyword evidence="2" id="KW-0175">Coiled coil</keyword>
<dbReference type="Pfam" id="PF00505">
    <property type="entry name" value="HMG_box"/>
    <property type="match status" value="1"/>
</dbReference>
<feature type="coiled-coil region" evidence="2">
    <location>
        <begin position="184"/>
        <end position="211"/>
    </location>
</feature>
<feature type="domain" description="HMG box" evidence="4">
    <location>
        <begin position="16"/>
        <end position="84"/>
    </location>
</feature>
<sequence>MSTKSDTRIPKPPKAPEKPLMPYMRYSRKVWEQVKNSNPHLKLWEVGKIIGQMWRELPDDEKALYVEEYDVEKAQYTEALRQYHSSPAYQAWLVAKERAEKTMEEQDQERKQTMARMRDRSGDVPQSDLRESYILEDNEEDTEDQYTVKHVAAARFQRNHRLMQEILSDCRLPDPGQLITQSRLNTLRLQVEQLRNHKRNLCQEIDGCEARHRSKIQKIREDSQNFTSRPVYHFVNTIFWFTLQDMKGEPGSHGIPKPIPPSHSPRPSASLSETTVPSTVNASYQAAVSGPYPQAGVSPVPHRFPQSGHTQHHYPPPPSYPPAAMSPVTQPVAVPAQRGPAPLPQQVASIPGGLPKASPLTQAKKLSSSGSSTSSASSASSTSSKKKRSDAGPSARDKKSLGDGNNLPLSGVTIERRSTVTVETTPDQARSGEITVPGSEYIQPSMPSGMSRHPAPAYPQPPPSSVSGIPCHPMPTGPPQTPFGYEHSVSAGSGMPPAGYYHHPGAMTQSTGHPPGYPPHLRPPFGQHGGYPGHQYVPQAQHSGDHPPPPPPMYVQHMSQQPHLQPPGGSMLGGPGQHPPTQPHQGPVIGWQQAGGPSGYPPQYAPSRYPGPGGLVGYPPHARHAPGGYVIPPHGTAPLPAAQHPHQQGGPVPSSIPDSSVSNQPPIPAPPPYQQQQQQQQQQPNVPQPYWSGPHHIPPEYGGSGQPPSHQYISAPHSDGAPASHPSTSGENMGPVHSHSEAVAGHVNPQQHQTGMYYPGKWVLLHSVKY</sequence>
<evidence type="ECO:0000256" key="1">
    <source>
        <dbReference type="PROSITE-ProRule" id="PRU00267"/>
    </source>
</evidence>
<feature type="region of interest" description="Disordered" evidence="3">
    <location>
        <begin position="251"/>
        <end position="278"/>
    </location>
</feature>
<dbReference type="SMART" id="SM00398">
    <property type="entry name" value="HMG"/>
    <property type="match status" value="1"/>
</dbReference>
<feature type="region of interest" description="Disordered" evidence="3">
    <location>
        <begin position="446"/>
        <end position="465"/>
    </location>
</feature>
<protein>
    <submittedName>
        <fullName evidence="5">SWI/SNF matrix-associated actin-dependent regulator of chromatin subfamily E member 1</fullName>
    </submittedName>
</protein>
<dbReference type="Gene3D" id="1.10.30.10">
    <property type="entry name" value="High mobility group box domain"/>
    <property type="match status" value="1"/>
</dbReference>
<gene>
    <name evidence="5" type="ORF">FBUS_11093</name>
</gene>
<feature type="compositionally biased region" description="Low complexity" evidence="3">
    <location>
        <begin position="651"/>
        <end position="664"/>
    </location>
</feature>
<dbReference type="GO" id="GO:0031492">
    <property type="term" value="F:nucleosomal DNA binding"/>
    <property type="evidence" value="ECO:0007669"/>
    <property type="project" value="TreeGrafter"/>
</dbReference>
<dbReference type="CDD" id="cd21983">
    <property type="entry name" value="HMG-box_SMARCE1"/>
    <property type="match status" value="1"/>
</dbReference>
<dbReference type="OrthoDB" id="427030at2759"/>
<keyword evidence="6" id="KW-1185">Reference proteome</keyword>
<proteinExistence type="predicted"/>
<dbReference type="PANTHER" id="PTHR46232:SF1">
    <property type="entry name" value="SWI_SNF-RELATED MATRIX-ASSOCIATED ACTIN-DEPENDENT REGULATOR OF CHROMATIN SUBFAMILY E MEMBER 1"/>
    <property type="match status" value="1"/>
</dbReference>
<feature type="compositionally biased region" description="Polar residues" evidence="3">
    <location>
        <begin position="419"/>
        <end position="428"/>
    </location>
</feature>
<dbReference type="GO" id="GO:0016514">
    <property type="term" value="C:SWI/SNF complex"/>
    <property type="evidence" value="ECO:0007669"/>
    <property type="project" value="TreeGrafter"/>
</dbReference>
<evidence type="ECO:0000313" key="6">
    <source>
        <dbReference type="Proteomes" id="UP000728185"/>
    </source>
</evidence>
<dbReference type="Proteomes" id="UP000728185">
    <property type="component" value="Unassembled WGS sequence"/>
</dbReference>
<feature type="DNA-binding region" description="HMG box" evidence="1">
    <location>
        <begin position="16"/>
        <end position="84"/>
    </location>
</feature>
<keyword evidence="1" id="KW-0539">Nucleus</keyword>
<organism evidence="5 6">
    <name type="scientific">Fasciolopsis buskii</name>
    <dbReference type="NCBI Taxonomy" id="27845"/>
    <lineage>
        <taxon>Eukaryota</taxon>
        <taxon>Metazoa</taxon>
        <taxon>Spiralia</taxon>
        <taxon>Lophotrochozoa</taxon>
        <taxon>Platyhelminthes</taxon>
        <taxon>Trematoda</taxon>
        <taxon>Digenea</taxon>
        <taxon>Plagiorchiida</taxon>
        <taxon>Echinostomata</taxon>
        <taxon>Echinostomatoidea</taxon>
        <taxon>Fasciolidae</taxon>
        <taxon>Fasciolopsis</taxon>
    </lineage>
</organism>
<keyword evidence="1" id="KW-0238">DNA-binding</keyword>
<dbReference type="PANTHER" id="PTHR46232">
    <property type="entry name" value="SMARCE1 REGULATOR OF CHROMATIN"/>
    <property type="match status" value="1"/>
</dbReference>
<dbReference type="GO" id="GO:0045892">
    <property type="term" value="P:negative regulation of DNA-templated transcription"/>
    <property type="evidence" value="ECO:0007669"/>
    <property type="project" value="TreeGrafter"/>
</dbReference>
<name>A0A8E0S4I6_9TREM</name>
<feature type="region of interest" description="Disordered" evidence="3">
    <location>
        <begin position="101"/>
        <end position="125"/>
    </location>
</feature>
<dbReference type="EMBL" id="LUCM01003321">
    <property type="protein sequence ID" value="KAA0195965.1"/>
    <property type="molecule type" value="Genomic_DNA"/>
</dbReference>
<evidence type="ECO:0000313" key="5">
    <source>
        <dbReference type="EMBL" id="KAA0195965.1"/>
    </source>
</evidence>
<dbReference type="GO" id="GO:0016922">
    <property type="term" value="F:nuclear receptor binding"/>
    <property type="evidence" value="ECO:0007669"/>
    <property type="project" value="TreeGrafter"/>
</dbReference>
<dbReference type="InterPro" id="IPR036910">
    <property type="entry name" value="HMG_box_dom_sf"/>
</dbReference>
<feature type="compositionally biased region" description="Low complexity" evidence="3">
    <location>
        <begin position="674"/>
        <end position="689"/>
    </location>
</feature>
<accession>A0A8E0S4I6</accession>
<dbReference type="InterPro" id="IPR009071">
    <property type="entry name" value="HMG_box_dom"/>
</dbReference>
<dbReference type="SUPFAM" id="SSF47095">
    <property type="entry name" value="HMG-box"/>
    <property type="match status" value="1"/>
</dbReference>
<reference evidence="5" key="1">
    <citation type="submission" date="2019-05" db="EMBL/GenBank/DDBJ databases">
        <title>Annotation for the trematode Fasciolopsis buski.</title>
        <authorList>
            <person name="Choi Y.-J."/>
        </authorList>
    </citation>
    <scope>NUCLEOTIDE SEQUENCE</scope>
    <source>
        <strain evidence="5">HT</strain>
        <tissue evidence="5">Whole worm</tissue>
    </source>
</reference>